<comment type="caution">
    <text evidence="1">The sequence shown here is derived from an EMBL/GenBank/DDBJ whole genome shotgun (WGS) entry which is preliminary data.</text>
</comment>
<accession>A0A0A6UKT2</accession>
<evidence type="ECO:0000313" key="2">
    <source>
        <dbReference type="Proteomes" id="UP000054537"/>
    </source>
</evidence>
<proteinExistence type="predicted"/>
<protein>
    <submittedName>
        <fullName evidence="1">Uncharacterized protein</fullName>
    </submittedName>
</protein>
<gene>
    <name evidence="1" type="ORF">MB27_20905</name>
</gene>
<reference evidence="1 2" key="1">
    <citation type="submission" date="2014-10" db="EMBL/GenBank/DDBJ databases">
        <title>Draft genome sequence of Actinoplanes utahensis NRRL 12052.</title>
        <authorList>
            <person name="Velasco-Bucheli B."/>
            <person name="del Cerro C."/>
            <person name="Hormigo D."/>
            <person name="Garcia J.L."/>
            <person name="Acebal C."/>
            <person name="Arroyo M."/>
            <person name="de la Mata I."/>
        </authorList>
    </citation>
    <scope>NUCLEOTIDE SEQUENCE [LARGE SCALE GENOMIC DNA]</scope>
    <source>
        <strain evidence="1 2">NRRL 12052</strain>
    </source>
</reference>
<dbReference type="AlphaFoldDB" id="A0A0A6UKT2"/>
<keyword evidence="2" id="KW-1185">Reference proteome</keyword>
<dbReference type="eggNOG" id="ENOG5033X63">
    <property type="taxonomic scope" value="Bacteria"/>
</dbReference>
<name>A0A0A6UKT2_ACTUT</name>
<dbReference type="STRING" id="1869.MB27_20905"/>
<dbReference type="Proteomes" id="UP000054537">
    <property type="component" value="Unassembled WGS sequence"/>
</dbReference>
<organism evidence="1 2">
    <name type="scientific">Actinoplanes utahensis</name>
    <dbReference type="NCBI Taxonomy" id="1869"/>
    <lineage>
        <taxon>Bacteria</taxon>
        <taxon>Bacillati</taxon>
        <taxon>Actinomycetota</taxon>
        <taxon>Actinomycetes</taxon>
        <taxon>Micromonosporales</taxon>
        <taxon>Micromonosporaceae</taxon>
        <taxon>Actinoplanes</taxon>
    </lineage>
</organism>
<dbReference type="EMBL" id="JRTT01000024">
    <property type="protein sequence ID" value="KHD75693.1"/>
    <property type="molecule type" value="Genomic_DNA"/>
</dbReference>
<sequence>MQLRAFFDQYEVSDAVQDSLIAKMDSADRWLSLTANTKPVSERVQVSGGMKETVSTYADGSIAVSGTQIPQPEGQGGVSAQSVSGCATSSTAYSATYSNCLADVNLGIMRMYFRFNWRKTFGTSATITSFDPNSRGGHCILCSMANQRVYRINSSDVRFAAETTVAWDGSPVQITAYMGARTNLSSGAFTYHN</sequence>
<evidence type="ECO:0000313" key="1">
    <source>
        <dbReference type="EMBL" id="KHD75693.1"/>
    </source>
</evidence>